<name>E9I756_DAPPU</name>
<gene>
    <name evidence="1" type="ORF">DAPPUDRAFT_344940</name>
</gene>
<dbReference type="AlphaFoldDB" id="E9I756"/>
<evidence type="ECO:0000313" key="2">
    <source>
        <dbReference type="Proteomes" id="UP000000305"/>
    </source>
</evidence>
<protein>
    <submittedName>
        <fullName evidence="1">Uncharacterized protein</fullName>
    </submittedName>
</protein>
<accession>E9I756</accession>
<dbReference type="HOGENOM" id="CLU_1847120_0_0_1"/>
<dbReference type="InParanoid" id="E9I756"/>
<keyword evidence="2" id="KW-1185">Reference proteome</keyword>
<organism evidence="1 2">
    <name type="scientific">Daphnia pulex</name>
    <name type="common">Water flea</name>
    <dbReference type="NCBI Taxonomy" id="6669"/>
    <lineage>
        <taxon>Eukaryota</taxon>
        <taxon>Metazoa</taxon>
        <taxon>Ecdysozoa</taxon>
        <taxon>Arthropoda</taxon>
        <taxon>Crustacea</taxon>
        <taxon>Branchiopoda</taxon>
        <taxon>Diplostraca</taxon>
        <taxon>Cladocera</taxon>
        <taxon>Anomopoda</taxon>
        <taxon>Daphniidae</taxon>
        <taxon>Daphnia</taxon>
    </lineage>
</organism>
<evidence type="ECO:0000313" key="1">
    <source>
        <dbReference type="EMBL" id="EFX60174.1"/>
    </source>
</evidence>
<dbReference type="KEGG" id="dpx:DAPPUDRAFT_344940"/>
<dbReference type="Pfam" id="PF20404">
    <property type="entry name" value="DUF6694"/>
    <property type="match status" value="1"/>
</dbReference>
<dbReference type="Proteomes" id="UP000000305">
    <property type="component" value="Unassembled WGS sequence"/>
</dbReference>
<dbReference type="InterPro" id="IPR046516">
    <property type="entry name" value="DUF6694"/>
</dbReference>
<dbReference type="EMBL" id="GL736958">
    <property type="protein sequence ID" value="EFX60174.1"/>
    <property type="molecule type" value="Genomic_DNA"/>
</dbReference>
<sequence>MAHPININPLEVEGMRKHMMKGQNLTRAGNTIKSTVAVLLLLALQACSSPQTYRSLTIDGSNAASTEQSVQRIVRSMPQSEQAEFLLALVKIQVHSGQQQVAALLHSDSAMKHVNYQFLGQQTHGLTYLQVIEQAKKLQ</sequence>
<proteinExistence type="predicted"/>
<reference evidence="1 2" key="1">
    <citation type="journal article" date="2011" name="Science">
        <title>The ecoresponsive genome of Daphnia pulex.</title>
        <authorList>
            <person name="Colbourne J.K."/>
            <person name="Pfrender M.E."/>
            <person name="Gilbert D."/>
            <person name="Thomas W.K."/>
            <person name="Tucker A."/>
            <person name="Oakley T.H."/>
            <person name="Tokishita S."/>
            <person name="Aerts A."/>
            <person name="Arnold G.J."/>
            <person name="Basu M.K."/>
            <person name="Bauer D.J."/>
            <person name="Caceres C.E."/>
            <person name="Carmel L."/>
            <person name="Casola C."/>
            <person name="Choi J.H."/>
            <person name="Detter J.C."/>
            <person name="Dong Q."/>
            <person name="Dusheyko S."/>
            <person name="Eads B.D."/>
            <person name="Frohlich T."/>
            <person name="Geiler-Samerotte K.A."/>
            <person name="Gerlach D."/>
            <person name="Hatcher P."/>
            <person name="Jogdeo S."/>
            <person name="Krijgsveld J."/>
            <person name="Kriventseva E.V."/>
            <person name="Kultz D."/>
            <person name="Laforsch C."/>
            <person name="Lindquist E."/>
            <person name="Lopez J."/>
            <person name="Manak J.R."/>
            <person name="Muller J."/>
            <person name="Pangilinan J."/>
            <person name="Patwardhan R.P."/>
            <person name="Pitluck S."/>
            <person name="Pritham E.J."/>
            <person name="Rechtsteiner A."/>
            <person name="Rho M."/>
            <person name="Rogozin I.B."/>
            <person name="Sakarya O."/>
            <person name="Salamov A."/>
            <person name="Schaack S."/>
            <person name="Shapiro H."/>
            <person name="Shiga Y."/>
            <person name="Skalitzky C."/>
            <person name="Smith Z."/>
            <person name="Souvorov A."/>
            <person name="Sung W."/>
            <person name="Tang Z."/>
            <person name="Tsuchiya D."/>
            <person name="Tu H."/>
            <person name="Vos H."/>
            <person name="Wang M."/>
            <person name="Wolf Y.I."/>
            <person name="Yamagata H."/>
            <person name="Yamada T."/>
            <person name="Ye Y."/>
            <person name="Shaw J.R."/>
            <person name="Andrews J."/>
            <person name="Crease T.J."/>
            <person name="Tang H."/>
            <person name="Lucas S.M."/>
            <person name="Robertson H.M."/>
            <person name="Bork P."/>
            <person name="Koonin E.V."/>
            <person name="Zdobnov E.M."/>
            <person name="Grigoriev I.V."/>
            <person name="Lynch M."/>
            <person name="Boore J.L."/>
        </authorList>
    </citation>
    <scope>NUCLEOTIDE SEQUENCE [LARGE SCALE GENOMIC DNA]</scope>
</reference>